<dbReference type="SUPFAM" id="SSF52540">
    <property type="entry name" value="P-loop containing nucleoside triphosphate hydrolases"/>
    <property type="match status" value="1"/>
</dbReference>
<organism evidence="2 3">
    <name type="scientific">Neptunomonas japonica JAMM 1380</name>
    <dbReference type="NCBI Taxonomy" id="1441457"/>
    <lineage>
        <taxon>Bacteria</taxon>
        <taxon>Pseudomonadati</taxon>
        <taxon>Pseudomonadota</taxon>
        <taxon>Gammaproteobacteria</taxon>
        <taxon>Oceanospirillales</taxon>
        <taxon>Oceanospirillaceae</taxon>
        <taxon>Neptunomonas</taxon>
    </lineage>
</organism>
<gene>
    <name evidence="2" type="ORF">NEJAP_3534</name>
</gene>
<dbReference type="EMBL" id="AP014546">
    <property type="protein sequence ID" value="BBB31472.1"/>
    <property type="molecule type" value="Genomic_DNA"/>
</dbReference>
<proteinExistence type="predicted"/>
<protein>
    <recommendedName>
        <fullName evidence="1">Schlafen group 3-like DNA/RNA helicase domain-containing protein</fullName>
    </recommendedName>
</protein>
<evidence type="ECO:0000259" key="1">
    <source>
        <dbReference type="Pfam" id="PF09848"/>
    </source>
</evidence>
<dbReference type="Pfam" id="PF09848">
    <property type="entry name" value="SLFN-g3_helicase"/>
    <property type="match status" value="1"/>
</dbReference>
<evidence type="ECO:0000313" key="3">
    <source>
        <dbReference type="Proteomes" id="UP000595332"/>
    </source>
</evidence>
<dbReference type="Proteomes" id="UP000595332">
    <property type="component" value="Chromosome"/>
</dbReference>
<dbReference type="Gene3D" id="3.40.50.300">
    <property type="entry name" value="P-loop containing nucleotide triphosphate hydrolases"/>
    <property type="match status" value="1"/>
</dbReference>
<dbReference type="InterPro" id="IPR027417">
    <property type="entry name" value="P-loop_NTPase"/>
</dbReference>
<accession>A0A7R6SY82</accession>
<evidence type="ECO:0000313" key="2">
    <source>
        <dbReference type="EMBL" id="BBB31472.1"/>
    </source>
</evidence>
<dbReference type="RefSeq" id="WP_201348538.1">
    <property type="nucleotide sequence ID" value="NZ_AP014546.1"/>
</dbReference>
<dbReference type="InterPro" id="IPR018647">
    <property type="entry name" value="SLFN_3-like_DNA/RNA_helicase"/>
</dbReference>
<reference evidence="2 3" key="1">
    <citation type="journal article" date="2008" name="Int. J. Syst. Evol. Microbiol.">
        <title>Neptunomonas japonica sp. nov., an Osedax japonicus symbiont-like bacterium isolated from sediment adjacent to sperm whale carcasses off Kagoshima, Japan.</title>
        <authorList>
            <person name="Miyazaki M."/>
            <person name="Nogi Y."/>
            <person name="Fujiwara Y."/>
            <person name="Kawato M."/>
            <person name="Kubokawa K."/>
            <person name="Horikoshi K."/>
        </authorList>
    </citation>
    <scope>NUCLEOTIDE SEQUENCE [LARGE SCALE GENOMIC DNA]</scope>
    <source>
        <strain evidence="2 3">JAMM 1380</strain>
    </source>
</reference>
<dbReference type="AlphaFoldDB" id="A0A7R6SY82"/>
<dbReference type="KEGG" id="njp:NEJAP_3534"/>
<feature type="domain" description="Schlafen group 3-like DNA/RNA helicase" evidence="1">
    <location>
        <begin position="239"/>
        <end position="622"/>
    </location>
</feature>
<name>A0A7R6SY82_9GAMM</name>
<keyword evidence="3" id="KW-1185">Reference proteome</keyword>
<sequence length="651" mass="74073">MTKRAFYTDSLNQFLTKAPTEISGEISSQHTQTIQYQATRAWLAEIEILQSQLKTLINETAAIFFEFMIPRMGRRADVILTYHGLIFVLEFKIGSSDFYLADKRQAHGYALDLKNFHRGSHNKCIIPILVASESPDNSINITLAKDHVAETVCISKNQISETVLLATKQFAHPPFDDKQWASSGYLPTPTIIEAAQALYANHEVSDIARSEADTQNLGETNRQLLELIRRARTYHKKIICFVTGVPGAGKTLVGLNIASTHSNPNEKEYSVFLSGNAPLVSVLQEALAQDRHIRTNEKICDARRHTEQFIQNIHKFRDDALDGKKPPEQVAIFDEAQRAWDAKQASKFMQQKRNQPDFNKSEPEYLIEVMDRHEEWAVIVALIGGGQEIHTGEAGLAGWLAALEERYKLWEIYTSKELLKGEYVSEGVSKEALIKAHNLTSLHLATSMRSFRAEHLSSFTHFLVSGSNSQAYAVNRTLFESFPIKVTRDLKTAKQWLRNKTRATESMGMIASSNGIRLKASGIFVKNKIEPRDWFLKPPEDIRSASFLEDVATEFDIQGLELDWCLVAWDADYRFQAGKFQHWQFKGSKWQKRISEESQKHLVNAYRVLLTRARQGMVIFIPKGDENDMTRLPSFYEGTYQYLLKCGIETI</sequence>